<dbReference type="InterPro" id="IPR006680">
    <property type="entry name" value="Amidohydro-rel"/>
</dbReference>
<name>A0A2V1HQR5_9MICO</name>
<reference evidence="3 4" key="1">
    <citation type="submission" date="2018-05" db="EMBL/GenBank/DDBJ databases">
        <title>Amnibacterium sp. M8JJ-5, whole genome shotgun sequence.</title>
        <authorList>
            <person name="Tuo L."/>
        </authorList>
    </citation>
    <scope>NUCLEOTIDE SEQUENCE [LARGE SCALE GENOMIC DNA]</scope>
    <source>
        <strain evidence="3 4">M8JJ-5</strain>
    </source>
</reference>
<dbReference type="AlphaFoldDB" id="A0A2V1HQR5"/>
<evidence type="ECO:0000256" key="1">
    <source>
        <dbReference type="ARBA" id="ARBA00038310"/>
    </source>
</evidence>
<feature type="domain" description="Amidohydrolase-related" evidence="2">
    <location>
        <begin position="2"/>
        <end position="272"/>
    </location>
</feature>
<dbReference type="EMBL" id="QEOP01000004">
    <property type="protein sequence ID" value="PVZ93469.1"/>
    <property type="molecule type" value="Genomic_DNA"/>
</dbReference>
<dbReference type="RefSeq" id="WP_116757796.1">
    <property type="nucleotide sequence ID" value="NZ_JBHUEX010000001.1"/>
</dbReference>
<dbReference type="InterPro" id="IPR052350">
    <property type="entry name" value="Metallo-dep_Lactonases"/>
</dbReference>
<dbReference type="Gene3D" id="3.20.20.140">
    <property type="entry name" value="Metal-dependent hydrolases"/>
    <property type="match status" value="1"/>
</dbReference>
<dbReference type="OrthoDB" id="5450317at2"/>
<proteinExistence type="inferred from homology"/>
<evidence type="ECO:0000313" key="3">
    <source>
        <dbReference type="EMBL" id="PVZ93469.1"/>
    </source>
</evidence>
<dbReference type="SUPFAM" id="SSF51556">
    <property type="entry name" value="Metallo-dependent hydrolases"/>
    <property type="match status" value="1"/>
</dbReference>
<dbReference type="Pfam" id="PF04909">
    <property type="entry name" value="Amidohydro_2"/>
    <property type="match status" value="1"/>
</dbReference>
<gene>
    <name evidence="3" type="ORF">DDQ50_15345</name>
</gene>
<protein>
    <submittedName>
        <fullName evidence="3">Amidohydrolase</fullName>
    </submittedName>
</protein>
<dbReference type="InterPro" id="IPR032466">
    <property type="entry name" value="Metal_Hydrolase"/>
</dbReference>
<keyword evidence="3" id="KW-0378">Hydrolase</keyword>
<dbReference type="PANTHER" id="PTHR43569:SF2">
    <property type="entry name" value="AMIDOHYDROLASE-RELATED DOMAIN-CONTAINING PROTEIN"/>
    <property type="match status" value="1"/>
</dbReference>
<comment type="caution">
    <text evidence="3">The sequence shown here is derived from an EMBL/GenBank/DDBJ whole genome shotgun (WGS) entry which is preliminary data.</text>
</comment>
<dbReference type="GO" id="GO:0016787">
    <property type="term" value="F:hydrolase activity"/>
    <property type="evidence" value="ECO:0007669"/>
    <property type="project" value="UniProtKB-KW"/>
</dbReference>
<dbReference type="PANTHER" id="PTHR43569">
    <property type="entry name" value="AMIDOHYDROLASE"/>
    <property type="match status" value="1"/>
</dbReference>
<organism evidence="3 4">
    <name type="scientific">Amnibacterium flavum</name>
    <dbReference type="NCBI Taxonomy" id="2173173"/>
    <lineage>
        <taxon>Bacteria</taxon>
        <taxon>Bacillati</taxon>
        <taxon>Actinomycetota</taxon>
        <taxon>Actinomycetes</taxon>
        <taxon>Micrococcales</taxon>
        <taxon>Microbacteriaceae</taxon>
        <taxon>Amnibacterium</taxon>
    </lineage>
</organism>
<accession>A0A2V1HQR5</accession>
<evidence type="ECO:0000259" key="2">
    <source>
        <dbReference type="Pfam" id="PF04909"/>
    </source>
</evidence>
<keyword evidence="4" id="KW-1185">Reference proteome</keyword>
<evidence type="ECO:0000313" key="4">
    <source>
        <dbReference type="Proteomes" id="UP000244893"/>
    </source>
</evidence>
<comment type="similarity">
    <text evidence="1">Belongs to the metallo-dependent hydrolases superfamily.</text>
</comment>
<sequence length="284" mass="31184">MIDAHLHVWRIDRGDYDWLADEDASLRRDFSLADWAEAAASTPVDSCVIVQATPTRAETHHVLAVARDNPDRVRGVVGWVDFERPEAPDEIASLAADPLLVALRPWLQAIADPDWILGDQVGRALDALEQAGLVYESLIKPVHLTRISELARTRPGLSILVDHGAKPDIAADGFEPWARDLRDLASASDRVVCKLSGLLTEAGTRTSRDELEPYIATILDAFGPDRVLWGSDWPVVTTVASYADWFAMAHDLVPAEHRDAVFGGTASRIYGLDAADRLIQEVGR</sequence>
<dbReference type="Proteomes" id="UP000244893">
    <property type="component" value="Unassembled WGS sequence"/>
</dbReference>